<keyword evidence="4 8" id="KW-0479">Metal-binding</keyword>
<dbReference type="CDD" id="cd01285">
    <property type="entry name" value="nucleoside_deaminase"/>
    <property type="match status" value="1"/>
</dbReference>
<comment type="function">
    <text evidence="8">Catalyzes the deamination of adenosine to inosine at the wobble position 34 of tRNA(Arg2).</text>
</comment>
<feature type="binding site" evidence="8">
    <location>
        <position position="86"/>
    </location>
    <ligand>
        <name>Zn(2+)</name>
        <dbReference type="ChEBI" id="CHEBI:29105"/>
        <note>catalytic</note>
    </ligand>
</feature>
<comment type="catalytic activity">
    <reaction evidence="7 8">
        <text>adenosine(34) in tRNA + H2O + H(+) = inosine(34) in tRNA + NH4(+)</text>
        <dbReference type="Rhea" id="RHEA:43168"/>
        <dbReference type="Rhea" id="RHEA-COMP:10373"/>
        <dbReference type="Rhea" id="RHEA-COMP:10374"/>
        <dbReference type="ChEBI" id="CHEBI:15377"/>
        <dbReference type="ChEBI" id="CHEBI:15378"/>
        <dbReference type="ChEBI" id="CHEBI:28938"/>
        <dbReference type="ChEBI" id="CHEBI:74411"/>
        <dbReference type="ChEBI" id="CHEBI:82852"/>
        <dbReference type="EC" id="3.5.4.33"/>
    </reaction>
</comment>
<evidence type="ECO:0000256" key="5">
    <source>
        <dbReference type="ARBA" id="ARBA00022801"/>
    </source>
</evidence>
<dbReference type="PANTHER" id="PTHR11079">
    <property type="entry name" value="CYTOSINE DEAMINASE FAMILY MEMBER"/>
    <property type="match status" value="1"/>
</dbReference>
<sequence>MNDLFYMKIALEEAEKAARMDEVPVGAVLVDGTGRILARTHNQPITLCDPTAHAEMLALRMGGEKTGNYRLPGATLYSTIEPCVMCMGAIIHARLSRIVYGACDPKWGAAGSLYNFAFDARLNHTLEIVPGVCKDEATEIIRGFFRNKRS</sequence>
<proteinExistence type="inferred from homology"/>
<feature type="active site" description="Proton donor" evidence="8">
    <location>
        <position position="55"/>
    </location>
</feature>
<dbReference type="EMBL" id="CP001087">
    <property type="protein sequence ID" value="ACN14847.1"/>
    <property type="molecule type" value="Genomic_DNA"/>
</dbReference>
<dbReference type="InterPro" id="IPR002125">
    <property type="entry name" value="CMP_dCMP_dom"/>
</dbReference>
<evidence type="ECO:0000256" key="3">
    <source>
        <dbReference type="ARBA" id="ARBA00022694"/>
    </source>
</evidence>
<feature type="binding site" evidence="8">
    <location>
        <position position="83"/>
    </location>
    <ligand>
        <name>Zn(2+)</name>
        <dbReference type="ChEBI" id="CHEBI:29105"/>
        <note>catalytic</note>
    </ligand>
</feature>
<dbReference type="GO" id="GO:0052717">
    <property type="term" value="F:tRNA-specific adenosine-34 deaminase activity"/>
    <property type="evidence" value="ECO:0007669"/>
    <property type="project" value="UniProtKB-UniRule"/>
</dbReference>
<dbReference type="AlphaFoldDB" id="C0QB48"/>
<dbReference type="Proteomes" id="UP000000442">
    <property type="component" value="Chromosome"/>
</dbReference>
<keyword evidence="6 8" id="KW-0862">Zinc</keyword>
<evidence type="ECO:0000313" key="11">
    <source>
        <dbReference type="Proteomes" id="UP000000442"/>
    </source>
</evidence>
<dbReference type="GO" id="GO:0008270">
    <property type="term" value="F:zinc ion binding"/>
    <property type="evidence" value="ECO:0007669"/>
    <property type="project" value="UniProtKB-UniRule"/>
</dbReference>
<keyword evidence="5 8" id="KW-0378">Hydrolase</keyword>
<evidence type="ECO:0000256" key="4">
    <source>
        <dbReference type="ARBA" id="ARBA00022723"/>
    </source>
</evidence>
<protein>
    <recommendedName>
        <fullName evidence="8">tRNA-specific adenosine deaminase</fullName>
        <ecNumber evidence="8">3.5.4.33</ecNumber>
    </recommendedName>
</protein>
<dbReference type="PROSITE" id="PS51747">
    <property type="entry name" value="CYT_DCMP_DEAMINASES_2"/>
    <property type="match status" value="1"/>
</dbReference>
<feature type="domain" description="CMP/dCMP-type deaminase" evidence="9">
    <location>
        <begin position="1"/>
        <end position="121"/>
    </location>
</feature>
<name>C0QB48_DESAH</name>
<evidence type="ECO:0000256" key="1">
    <source>
        <dbReference type="ARBA" id="ARBA00010669"/>
    </source>
</evidence>
<evidence type="ECO:0000256" key="2">
    <source>
        <dbReference type="ARBA" id="ARBA00011738"/>
    </source>
</evidence>
<comment type="subunit">
    <text evidence="2 8">Homodimer.</text>
</comment>
<dbReference type="SUPFAM" id="SSF53927">
    <property type="entry name" value="Cytidine deaminase-like"/>
    <property type="match status" value="1"/>
</dbReference>
<dbReference type="InterPro" id="IPR016192">
    <property type="entry name" value="APOBEC/CMP_deaminase_Zn-bd"/>
</dbReference>
<comment type="similarity">
    <text evidence="1">Belongs to the cytidine and deoxycytidylate deaminase family. ADAT2 subfamily.</text>
</comment>
<dbReference type="PANTHER" id="PTHR11079:SF202">
    <property type="entry name" value="TRNA-SPECIFIC ADENOSINE DEAMINASE"/>
    <property type="match status" value="1"/>
</dbReference>
<dbReference type="RefSeq" id="WP_015903633.1">
    <property type="nucleotide sequence ID" value="NC_012108.1"/>
</dbReference>
<dbReference type="Gene3D" id="3.40.140.10">
    <property type="entry name" value="Cytidine Deaminase, domain 2"/>
    <property type="match status" value="1"/>
</dbReference>
<evidence type="ECO:0000313" key="10">
    <source>
        <dbReference type="EMBL" id="ACN14847.1"/>
    </source>
</evidence>
<evidence type="ECO:0000259" key="9">
    <source>
        <dbReference type="PROSITE" id="PS51747"/>
    </source>
</evidence>
<dbReference type="NCBIfam" id="NF008113">
    <property type="entry name" value="PRK10860.1"/>
    <property type="match status" value="1"/>
</dbReference>
<keyword evidence="11" id="KW-1185">Reference proteome</keyword>
<dbReference type="HOGENOM" id="CLU_025810_3_2_7"/>
<reference evidence="10 11" key="1">
    <citation type="journal article" date="2009" name="Environ. Microbiol.">
        <title>Genome sequence of Desulfobacterium autotrophicum HRM2, a marine sulfate reducer oxidizing organic carbon completely to carbon dioxide.</title>
        <authorList>
            <person name="Strittmatter A.W."/>
            <person name="Liesegang H."/>
            <person name="Rabus R."/>
            <person name="Decker I."/>
            <person name="Amann J."/>
            <person name="Andres S."/>
            <person name="Henne A."/>
            <person name="Fricke W.F."/>
            <person name="Martinez-Arias R."/>
            <person name="Bartels D."/>
            <person name="Goesmann A."/>
            <person name="Krause L."/>
            <person name="Puehler A."/>
            <person name="Klenk H.P."/>
            <person name="Richter M."/>
            <person name="Schuler M."/>
            <person name="Gloeckner F.O."/>
            <person name="Meyerdierks A."/>
            <person name="Gottschalk G."/>
            <person name="Amann R."/>
        </authorList>
    </citation>
    <scope>NUCLEOTIDE SEQUENCE [LARGE SCALE GENOMIC DNA]</scope>
    <source>
        <strain evidence="11">ATCC 43914 / DSM 3382 / HRM2</strain>
    </source>
</reference>
<dbReference type="OrthoDB" id="9802676at2"/>
<evidence type="ECO:0000256" key="6">
    <source>
        <dbReference type="ARBA" id="ARBA00022833"/>
    </source>
</evidence>
<gene>
    <name evidence="8" type="primary">tadA</name>
    <name evidence="10" type="ordered locus">HRM2_17420</name>
</gene>
<dbReference type="STRING" id="177437.HRM2_17420"/>
<dbReference type="Pfam" id="PF00383">
    <property type="entry name" value="dCMP_cyt_deam_1"/>
    <property type="match status" value="1"/>
</dbReference>
<dbReference type="PROSITE" id="PS00903">
    <property type="entry name" value="CYT_DCMP_DEAMINASES_1"/>
    <property type="match status" value="1"/>
</dbReference>
<keyword evidence="3 8" id="KW-0819">tRNA processing</keyword>
<dbReference type="FunFam" id="3.40.140.10:FF:000005">
    <property type="entry name" value="tRNA-specific adenosine deaminase"/>
    <property type="match status" value="1"/>
</dbReference>
<dbReference type="HAMAP" id="MF_00972">
    <property type="entry name" value="tRNA_aden_deaminase"/>
    <property type="match status" value="1"/>
</dbReference>
<dbReference type="EC" id="3.5.4.33" evidence="8"/>
<dbReference type="GO" id="GO:0002100">
    <property type="term" value="P:tRNA wobble adenosine to inosine editing"/>
    <property type="evidence" value="ECO:0007669"/>
    <property type="project" value="UniProtKB-UniRule"/>
</dbReference>
<dbReference type="KEGG" id="dat:HRM2_17420"/>
<organism evidence="10 11">
    <name type="scientific">Desulforapulum autotrophicum (strain ATCC 43914 / DSM 3382 / VKM B-1955 / HRM2)</name>
    <name type="common">Desulfobacterium autotrophicum</name>
    <dbReference type="NCBI Taxonomy" id="177437"/>
    <lineage>
        <taxon>Bacteria</taxon>
        <taxon>Pseudomonadati</taxon>
        <taxon>Thermodesulfobacteriota</taxon>
        <taxon>Desulfobacteria</taxon>
        <taxon>Desulfobacterales</taxon>
        <taxon>Desulfobacteraceae</taxon>
        <taxon>Desulforapulum</taxon>
    </lineage>
</organism>
<feature type="binding site" evidence="8">
    <location>
        <position position="53"/>
    </location>
    <ligand>
        <name>Zn(2+)</name>
        <dbReference type="ChEBI" id="CHEBI:29105"/>
        <note>catalytic</note>
    </ligand>
</feature>
<dbReference type="eggNOG" id="COG0590">
    <property type="taxonomic scope" value="Bacteria"/>
</dbReference>
<evidence type="ECO:0000256" key="8">
    <source>
        <dbReference type="HAMAP-Rule" id="MF_00972"/>
    </source>
</evidence>
<comment type="cofactor">
    <cofactor evidence="8">
        <name>Zn(2+)</name>
        <dbReference type="ChEBI" id="CHEBI:29105"/>
    </cofactor>
    <text evidence="8">Binds 1 zinc ion per subunit.</text>
</comment>
<accession>C0QB48</accession>
<dbReference type="InterPro" id="IPR028883">
    <property type="entry name" value="tRNA_aden_deaminase"/>
</dbReference>
<dbReference type="InterPro" id="IPR016193">
    <property type="entry name" value="Cytidine_deaminase-like"/>
</dbReference>
<evidence type="ECO:0000256" key="7">
    <source>
        <dbReference type="ARBA" id="ARBA00048045"/>
    </source>
</evidence>